<accession>A0A381SD39</accession>
<sequence length="183" mass="19600">MHRIKAKVGSTVFAMAVSLVVASVHANQQVLSIEPTLIVMDVGHLGAELTVSYDTVPNGLQTAGAGISIFFDSTKLRLESLIPIYQEGLLQATRTADSVIVDSSDLDGDRMTDRRAIVAYTSFSGKWPDADAMGPLELFSVEFVAENENWSGETQVNFGVTSLASGFSSTNRSVTIRVQSVSP</sequence>
<gene>
    <name evidence="1" type="ORF">METZ01_LOCUS54105</name>
</gene>
<evidence type="ECO:0008006" key="2">
    <source>
        <dbReference type="Google" id="ProtNLM"/>
    </source>
</evidence>
<evidence type="ECO:0000313" key="1">
    <source>
        <dbReference type="EMBL" id="SVA01251.1"/>
    </source>
</evidence>
<organism evidence="1">
    <name type="scientific">marine metagenome</name>
    <dbReference type="NCBI Taxonomy" id="408172"/>
    <lineage>
        <taxon>unclassified sequences</taxon>
        <taxon>metagenomes</taxon>
        <taxon>ecological metagenomes</taxon>
    </lineage>
</organism>
<reference evidence="1" key="1">
    <citation type="submission" date="2018-05" db="EMBL/GenBank/DDBJ databases">
        <authorList>
            <person name="Lanie J.A."/>
            <person name="Ng W.-L."/>
            <person name="Kazmierczak K.M."/>
            <person name="Andrzejewski T.M."/>
            <person name="Davidsen T.M."/>
            <person name="Wayne K.J."/>
            <person name="Tettelin H."/>
            <person name="Glass J.I."/>
            <person name="Rusch D."/>
            <person name="Podicherti R."/>
            <person name="Tsui H.-C.T."/>
            <person name="Winkler M.E."/>
        </authorList>
    </citation>
    <scope>NUCLEOTIDE SEQUENCE</scope>
</reference>
<dbReference type="AlphaFoldDB" id="A0A381SD39"/>
<dbReference type="EMBL" id="UINC01002884">
    <property type="protein sequence ID" value="SVA01251.1"/>
    <property type="molecule type" value="Genomic_DNA"/>
</dbReference>
<protein>
    <recommendedName>
        <fullName evidence="2">Cohesin domain-containing protein</fullName>
    </recommendedName>
</protein>
<name>A0A381SD39_9ZZZZ</name>
<proteinExistence type="predicted"/>